<organism evidence="1">
    <name type="scientific">mine drainage metagenome</name>
    <dbReference type="NCBI Taxonomy" id="410659"/>
    <lineage>
        <taxon>unclassified sequences</taxon>
        <taxon>metagenomes</taxon>
        <taxon>ecological metagenomes</taxon>
    </lineage>
</organism>
<dbReference type="InterPro" id="IPR046341">
    <property type="entry name" value="SET_dom_sf"/>
</dbReference>
<dbReference type="AlphaFoldDB" id="T0ZJU1"/>
<dbReference type="EMBL" id="AUZZ01006776">
    <property type="protein sequence ID" value="EQD44948.1"/>
    <property type="molecule type" value="Genomic_DNA"/>
</dbReference>
<proteinExistence type="predicted"/>
<protein>
    <submittedName>
        <fullName evidence="1">SET domain protein</fullName>
    </submittedName>
</protein>
<sequence length="59" mass="6388">MKNVSSARGAPWFQVRRSPVHGLGAFALRRIRKGTRIIEYLGERVTHGGGPTAATEGRG</sequence>
<accession>T0ZJU1</accession>
<gene>
    <name evidence="1" type="ORF">B2A_09389</name>
</gene>
<reference evidence="1" key="1">
    <citation type="submission" date="2013-08" db="EMBL/GenBank/DDBJ databases">
        <authorList>
            <person name="Mendez C."/>
            <person name="Richter M."/>
            <person name="Ferrer M."/>
            <person name="Sanchez J."/>
        </authorList>
    </citation>
    <scope>NUCLEOTIDE SEQUENCE</scope>
</reference>
<feature type="non-terminal residue" evidence="1">
    <location>
        <position position="59"/>
    </location>
</feature>
<dbReference type="Gene3D" id="2.170.270.10">
    <property type="entry name" value="SET domain"/>
    <property type="match status" value="1"/>
</dbReference>
<comment type="caution">
    <text evidence="1">The sequence shown here is derived from an EMBL/GenBank/DDBJ whole genome shotgun (WGS) entry which is preliminary data.</text>
</comment>
<reference evidence="1" key="2">
    <citation type="journal article" date="2014" name="ISME J.">
        <title>Microbial stratification in low pH oxic and suboxic macroscopic growths along an acid mine drainage.</title>
        <authorList>
            <person name="Mendez-Garcia C."/>
            <person name="Mesa V."/>
            <person name="Sprenger R.R."/>
            <person name="Richter M."/>
            <person name="Diez M.S."/>
            <person name="Solano J."/>
            <person name="Bargiela R."/>
            <person name="Golyshina O.V."/>
            <person name="Manteca A."/>
            <person name="Ramos J.L."/>
            <person name="Gallego J.R."/>
            <person name="Llorente I."/>
            <person name="Martins Dos Santos V.A."/>
            <person name="Jensen O.N."/>
            <person name="Pelaez A.I."/>
            <person name="Sanchez J."/>
            <person name="Ferrer M."/>
        </authorList>
    </citation>
    <scope>NUCLEOTIDE SEQUENCE</scope>
</reference>
<name>T0ZJU1_9ZZZZ</name>
<evidence type="ECO:0000313" key="1">
    <source>
        <dbReference type="EMBL" id="EQD44948.1"/>
    </source>
</evidence>
<dbReference type="SUPFAM" id="SSF82199">
    <property type="entry name" value="SET domain"/>
    <property type="match status" value="1"/>
</dbReference>